<accession>A0AAV6YI45</accession>
<evidence type="ECO:0000313" key="2">
    <source>
        <dbReference type="Proteomes" id="UP000824782"/>
    </source>
</evidence>
<proteinExistence type="predicted"/>
<sequence>MYRHISNNVTSSCVLSVVQQSQGVQCEGRRRGCTQRSDFCKLFLAERKKLANFNQRRRVLILQESPR</sequence>
<name>A0AAV6YI45_ENGPU</name>
<gene>
    <name evidence="1" type="ORF">GDO81_025715</name>
</gene>
<protein>
    <submittedName>
        <fullName evidence="1">Uncharacterized protein</fullName>
    </submittedName>
</protein>
<dbReference type="EMBL" id="WNYA01038553">
    <property type="protein sequence ID" value="KAG8536767.1"/>
    <property type="molecule type" value="Genomic_DNA"/>
</dbReference>
<evidence type="ECO:0000313" key="1">
    <source>
        <dbReference type="EMBL" id="KAG8536767.1"/>
    </source>
</evidence>
<dbReference type="AlphaFoldDB" id="A0AAV6YI45"/>
<reference evidence="1" key="1">
    <citation type="thesis" date="2020" institute="ProQuest LLC" country="789 East Eisenhower Parkway, Ann Arbor, MI, USA">
        <title>Comparative Genomics and Chromosome Evolution.</title>
        <authorList>
            <person name="Mudd A.B."/>
        </authorList>
    </citation>
    <scope>NUCLEOTIDE SEQUENCE</scope>
    <source>
        <strain evidence="1">237g6f4</strain>
        <tissue evidence="1">Blood</tissue>
    </source>
</reference>
<comment type="caution">
    <text evidence="1">The sequence shown here is derived from an EMBL/GenBank/DDBJ whole genome shotgun (WGS) entry which is preliminary data.</text>
</comment>
<keyword evidence="2" id="KW-1185">Reference proteome</keyword>
<dbReference type="Proteomes" id="UP000824782">
    <property type="component" value="Unassembled WGS sequence"/>
</dbReference>
<organism evidence="1 2">
    <name type="scientific">Engystomops pustulosus</name>
    <name type="common">Tungara frog</name>
    <name type="synonym">Physalaemus pustulosus</name>
    <dbReference type="NCBI Taxonomy" id="76066"/>
    <lineage>
        <taxon>Eukaryota</taxon>
        <taxon>Metazoa</taxon>
        <taxon>Chordata</taxon>
        <taxon>Craniata</taxon>
        <taxon>Vertebrata</taxon>
        <taxon>Euteleostomi</taxon>
        <taxon>Amphibia</taxon>
        <taxon>Batrachia</taxon>
        <taxon>Anura</taxon>
        <taxon>Neobatrachia</taxon>
        <taxon>Hyloidea</taxon>
        <taxon>Leptodactylidae</taxon>
        <taxon>Leiuperinae</taxon>
        <taxon>Engystomops</taxon>
    </lineage>
</organism>